<keyword evidence="7 15" id="KW-0812">Transmembrane</keyword>
<keyword evidence="21" id="KW-1185">Reference proteome</keyword>
<evidence type="ECO:0000256" key="13">
    <source>
        <dbReference type="ARBA" id="ARBA00038359"/>
    </source>
</evidence>
<evidence type="ECO:0000313" key="18">
    <source>
        <dbReference type="EMBL" id="PIA92071.1"/>
    </source>
</evidence>
<evidence type="ECO:0000256" key="7">
    <source>
        <dbReference type="ARBA" id="ARBA00022692"/>
    </source>
</evidence>
<dbReference type="PANTHER" id="PTHR33048">
    <property type="entry name" value="PTH11-LIKE INTEGRAL MEMBRANE PROTEIN (AFU_ORTHOLOGUE AFUA_5G11245)"/>
    <property type="match status" value="1"/>
</dbReference>
<proteinExistence type="inferred from homology"/>
<feature type="region of interest" description="Disordered" evidence="14">
    <location>
        <begin position="434"/>
        <end position="475"/>
    </location>
</feature>
<evidence type="ECO:0000256" key="15">
    <source>
        <dbReference type="SAM" id="Phobius"/>
    </source>
</evidence>
<feature type="compositionally biased region" description="Gly residues" evidence="14">
    <location>
        <begin position="383"/>
        <end position="395"/>
    </location>
</feature>
<dbReference type="InterPro" id="IPR008427">
    <property type="entry name" value="Extracellular_membr_CFEM_dom"/>
</dbReference>
<evidence type="ECO:0000313" key="19">
    <source>
        <dbReference type="EMBL" id="WPB06117.1"/>
    </source>
</evidence>
<dbReference type="Pfam" id="PF20684">
    <property type="entry name" value="Fung_rhodopsin"/>
    <property type="match status" value="1"/>
</dbReference>
<dbReference type="SMART" id="SM00747">
    <property type="entry name" value="CFEM"/>
    <property type="match status" value="1"/>
</dbReference>
<dbReference type="AlphaFoldDB" id="A0A2G5HHN8"/>
<feature type="transmembrane region" description="Helical" evidence="15">
    <location>
        <begin position="306"/>
        <end position="325"/>
    </location>
</feature>
<evidence type="ECO:0000313" key="21">
    <source>
        <dbReference type="Proteomes" id="UP001302367"/>
    </source>
</evidence>
<dbReference type="Proteomes" id="UP001302367">
    <property type="component" value="Chromosome 7"/>
</dbReference>
<dbReference type="EMBL" id="LKMD01000106">
    <property type="protein sequence ID" value="PIA92071.1"/>
    <property type="molecule type" value="Genomic_DNA"/>
</dbReference>
<keyword evidence="8 16" id="KW-0732">Signal</keyword>
<evidence type="ECO:0000256" key="1">
    <source>
        <dbReference type="ARBA" id="ARBA00004141"/>
    </source>
</evidence>
<evidence type="ECO:0000256" key="11">
    <source>
        <dbReference type="ARBA" id="ARBA00023157"/>
    </source>
</evidence>
<reference evidence="19 21" key="2">
    <citation type="submission" date="2023-09" db="EMBL/GenBank/DDBJ databases">
        <title>Complete-Gapless Cercospora beticola genome.</title>
        <authorList>
            <person name="Wyatt N.A."/>
            <person name="Spanner R.E."/>
            <person name="Bolton M.D."/>
        </authorList>
    </citation>
    <scope>NUCLEOTIDE SEQUENCE [LARGE SCALE GENOMIC DNA]</scope>
    <source>
        <strain evidence="19">Cb09-40</strain>
    </source>
</reference>
<dbReference type="Pfam" id="PF05730">
    <property type="entry name" value="CFEM"/>
    <property type="match status" value="1"/>
</dbReference>
<evidence type="ECO:0000256" key="12">
    <source>
        <dbReference type="ARBA" id="ARBA00023288"/>
    </source>
</evidence>
<feature type="transmembrane region" description="Helical" evidence="15">
    <location>
        <begin position="224"/>
        <end position="246"/>
    </location>
</feature>
<evidence type="ECO:0000256" key="4">
    <source>
        <dbReference type="ARBA" id="ARBA00010031"/>
    </source>
</evidence>
<feature type="region of interest" description="Disordered" evidence="14">
    <location>
        <begin position="380"/>
        <end position="399"/>
    </location>
</feature>
<dbReference type="InterPro" id="IPR049326">
    <property type="entry name" value="Rhodopsin_dom_fungi"/>
</dbReference>
<gene>
    <name evidence="18" type="ORF">CB0940_09555</name>
    <name evidence="19" type="ORF">RHO25_010774</name>
</gene>
<reference evidence="18 20" key="1">
    <citation type="submission" date="2015-10" db="EMBL/GenBank/DDBJ databases">
        <title>The cercosporin biosynthetic gene cluster was horizontally transferred to several fungal lineages and shown to be expanded in Cercospora beticola based on microsynteny with recipient genomes.</title>
        <authorList>
            <person name="De Jonge R."/>
            <person name="Ebert M.K."/>
            <person name="Suttle J.C."/>
            <person name="Jurick Ii W.M."/>
            <person name="Secor G.A."/>
            <person name="Thomma B.P."/>
            <person name="Van De Peer Y."/>
            <person name="Bolton M.D."/>
        </authorList>
    </citation>
    <scope>NUCLEOTIDE SEQUENCE [LARGE SCALE GENOMIC DNA]</scope>
    <source>
        <strain evidence="18 20">09-40</strain>
    </source>
</reference>
<evidence type="ECO:0000256" key="8">
    <source>
        <dbReference type="ARBA" id="ARBA00022729"/>
    </source>
</evidence>
<comment type="similarity">
    <text evidence="4">Belongs to the RBT5 family.</text>
</comment>
<name>A0A2G5HHN8_CERBT</name>
<evidence type="ECO:0000256" key="9">
    <source>
        <dbReference type="ARBA" id="ARBA00022989"/>
    </source>
</evidence>
<feature type="signal peptide" evidence="16">
    <location>
        <begin position="1"/>
        <end position="17"/>
    </location>
</feature>
<dbReference type="GO" id="GO:0005576">
    <property type="term" value="C:extracellular region"/>
    <property type="evidence" value="ECO:0007669"/>
    <property type="project" value="UniProtKB-SubCell"/>
</dbReference>
<evidence type="ECO:0000256" key="16">
    <source>
        <dbReference type="SAM" id="SignalP"/>
    </source>
</evidence>
<feature type="transmembrane region" description="Helical" evidence="15">
    <location>
        <begin position="274"/>
        <end position="294"/>
    </location>
</feature>
<evidence type="ECO:0000256" key="6">
    <source>
        <dbReference type="ARBA" id="ARBA00022622"/>
    </source>
</evidence>
<keyword evidence="6" id="KW-0325">Glycoprotein</keyword>
<evidence type="ECO:0000256" key="2">
    <source>
        <dbReference type="ARBA" id="ARBA00004589"/>
    </source>
</evidence>
<feature type="compositionally biased region" description="Polar residues" evidence="14">
    <location>
        <begin position="434"/>
        <end position="453"/>
    </location>
</feature>
<organism evidence="18 20">
    <name type="scientific">Cercospora beticola</name>
    <name type="common">Sugarbeet leaf spot fungus</name>
    <dbReference type="NCBI Taxonomy" id="122368"/>
    <lineage>
        <taxon>Eukaryota</taxon>
        <taxon>Fungi</taxon>
        <taxon>Dikarya</taxon>
        <taxon>Ascomycota</taxon>
        <taxon>Pezizomycotina</taxon>
        <taxon>Dothideomycetes</taxon>
        <taxon>Dothideomycetidae</taxon>
        <taxon>Mycosphaerellales</taxon>
        <taxon>Mycosphaerellaceae</taxon>
        <taxon>Cercospora</taxon>
    </lineage>
</organism>
<feature type="domain" description="CFEM" evidence="17">
    <location>
        <begin position="31"/>
        <end position="97"/>
    </location>
</feature>
<evidence type="ECO:0000259" key="17">
    <source>
        <dbReference type="SMART" id="SM00747"/>
    </source>
</evidence>
<keyword evidence="6" id="KW-0336">GPI-anchor</keyword>
<comment type="similarity">
    <text evidence="13">Belongs to the SAT4 family.</text>
</comment>
<keyword evidence="11" id="KW-1015">Disulfide bond</keyword>
<evidence type="ECO:0000256" key="3">
    <source>
        <dbReference type="ARBA" id="ARBA00004613"/>
    </source>
</evidence>
<comment type="subcellular location">
    <subcellularLocation>
        <location evidence="2">Membrane</location>
        <topology evidence="2">Lipid-anchor</topology>
        <topology evidence="2">GPI-anchor</topology>
    </subcellularLocation>
    <subcellularLocation>
        <location evidence="1">Membrane</location>
        <topology evidence="1">Multi-pass membrane protein</topology>
    </subcellularLocation>
    <subcellularLocation>
        <location evidence="3">Secreted</location>
    </subcellularLocation>
</comment>
<feature type="transmembrane region" description="Helical" evidence="15">
    <location>
        <begin position="148"/>
        <end position="167"/>
    </location>
</feature>
<evidence type="ECO:0000313" key="20">
    <source>
        <dbReference type="Proteomes" id="UP000230605"/>
    </source>
</evidence>
<dbReference type="EMBL" id="CP134190">
    <property type="protein sequence ID" value="WPB06117.1"/>
    <property type="molecule type" value="Genomic_DNA"/>
</dbReference>
<keyword evidence="10 15" id="KW-0472">Membrane</keyword>
<evidence type="ECO:0000256" key="5">
    <source>
        <dbReference type="ARBA" id="ARBA00022525"/>
    </source>
</evidence>
<protein>
    <recommendedName>
        <fullName evidence="17">CFEM domain-containing protein</fullName>
    </recommendedName>
</protein>
<dbReference type="Proteomes" id="UP000230605">
    <property type="component" value="Chromosome 7"/>
</dbReference>
<feature type="chain" id="PRO_5013821480" description="CFEM domain-containing protein" evidence="16">
    <location>
        <begin position="18"/>
        <end position="475"/>
    </location>
</feature>
<keyword evidence="12" id="KW-0449">Lipoprotein</keyword>
<feature type="transmembrane region" description="Helical" evidence="15">
    <location>
        <begin position="106"/>
        <end position="127"/>
    </location>
</feature>
<dbReference type="OrthoDB" id="2496787at2759"/>
<sequence>MRFFWALVALFATLCASQDAGQSDLQRALGIVQQMPECARTCLVEAVAASGQSAGNIDIASSCSNTTATAGIEACALSTCKIREQLVAKNLTEQLCQRPVRDAESFSIASIVGIALAAVAYIMRLLSKVRFPCERGARIDTDFWWDDFTITVAMALLIPITALSNVLTGLGVGKDVWTIPFDKLPQILKVYYVDEILYLTALPTIKIAICCTYLRIFQHKNFKMLAYIAIALNVAYAITFILITAFQCTPVNLAWDNWDKSLPGKCNNINAQSWASAAFNIALDLVVVVLPMPMLWRMNLNTRKKILVMLMFSVGSFVTFVSILRLRLLVRFGNSQNLTHDYKQVGAWTVIEVDTAMVCACMPGIRNLIRRAFPRLMGQSTAGTGGKSGSGGLSGGTAVNSGVVDKNGAEIYVRPRHSDDGHFIPLENISTQEVHTSHARQVSSSNQTTNFSRPVSPLETIQWEGEKKQKSAYPA</sequence>
<dbReference type="PANTHER" id="PTHR33048:SF160">
    <property type="entry name" value="SAT4 FAMILY MEMBRANE PROTEIN"/>
    <property type="match status" value="1"/>
</dbReference>
<dbReference type="InterPro" id="IPR052337">
    <property type="entry name" value="SAT4-like"/>
</dbReference>
<keyword evidence="9 15" id="KW-1133">Transmembrane helix</keyword>
<accession>A0A2G5HHN8</accession>
<keyword evidence="5" id="KW-0964">Secreted</keyword>
<evidence type="ECO:0000256" key="14">
    <source>
        <dbReference type="SAM" id="MobiDB-lite"/>
    </source>
</evidence>
<evidence type="ECO:0000256" key="10">
    <source>
        <dbReference type="ARBA" id="ARBA00023136"/>
    </source>
</evidence>
<feature type="transmembrane region" description="Helical" evidence="15">
    <location>
        <begin position="196"/>
        <end position="217"/>
    </location>
</feature>
<dbReference type="GO" id="GO:0098552">
    <property type="term" value="C:side of membrane"/>
    <property type="evidence" value="ECO:0007669"/>
    <property type="project" value="UniProtKB-KW"/>
</dbReference>